<dbReference type="PROSITE" id="PS50304">
    <property type="entry name" value="TUDOR"/>
    <property type="match status" value="2"/>
</dbReference>
<name>A0A6J8D3P6_MYTCO</name>
<dbReference type="SUPFAM" id="SSF63748">
    <property type="entry name" value="Tudor/PWWP/MBT"/>
    <property type="match status" value="2"/>
</dbReference>
<feature type="compositionally biased region" description="Basic and acidic residues" evidence="1">
    <location>
        <begin position="275"/>
        <end position="288"/>
    </location>
</feature>
<reference evidence="3 4" key="1">
    <citation type="submission" date="2020-06" db="EMBL/GenBank/DDBJ databases">
        <authorList>
            <person name="Li R."/>
            <person name="Bekaert M."/>
        </authorList>
    </citation>
    <scope>NUCLEOTIDE SEQUENCE [LARGE SCALE GENOMIC DNA]</scope>
    <source>
        <strain evidence="4">wild</strain>
    </source>
</reference>
<feature type="compositionally biased region" description="Basic and acidic residues" evidence="1">
    <location>
        <begin position="336"/>
        <end position="348"/>
    </location>
</feature>
<evidence type="ECO:0000259" key="2">
    <source>
        <dbReference type="PROSITE" id="PS50304"/>
    </source>
</evidence>
<feature type="compositionally biased region" description="Polar residues" evidence="1">
    <location>
        <begin position="289"/>
        <end position="316"/>
    </location>
</feature>
<feature type="region of interest" description="Disordered" evidence="1">
    <location>
        <begin position="272"/>
        <end position="362"/>
    </location>
</feature>
<feature type="compositionally biased region" description="Low complexity" evidence="1">
    <location>
        <begin position="320"/>
        <end position="332"/>
    </location>
</feature>
<dbReference type="PANTHER" id="PTHR22948:SF29">
    <property type="entry name" value="FI02030P-RELATED"/>
    <property type="match status" value="1"/>
</dbReference>
<evidence type="ECO:0000313" key="3">
    <source>
        <dbReference type="EMBL" id="CAC5402526.1"/>
    </source>
</evidence>
<sequence>MSSKKIISLQKKVREKKNSIHEQRNIFMALVDSFVSEADEQAERLLAEKDSGRFMQHYLDVMKILDQSYNSCVMLTAEAESLCDSVDLTATEMLTQEESDDEELTSLKGATAAPYYNKALMMNKTSSSCDIQEPDIIAGSTSDHMLNSGKSLSPVKFQNIPDYSGYDQKSANVDNLTQNYTKHTVIKSMMKSIGVDTKKDADNLETEIGPVELNITADANEDVPSNLPSSCIGKTVYFGDKMRNEKILSNQSSKIKMENTATFLETVVLTDGNNDECHSTTNKLEHDSQTTQEQRPSNITEKGSEPSSKITSNQNRLHPGTNTSVSSTNTGTPKHVLPETKKRVESKYNKNTASKPGQPKLDTDVAARFLKSIIVQAEKDNKSLKNSKPTKGRDNSQTRKNKIVPVKDTLDQQTGSNLNKSNIDMAASSKSTPDNGGTTDKTAKFLTEKTAKSLTEKTQSAMIDGDLTEKSVNSSQNDLAVSSTQSSVTVKTSIPLEMNITSDSFRLTATSIGEISLPVGRPMPVVVSETRSPWNFFIQIVNSSLEKLMQDIRDFMESEGKLLNMVEKVEEGMVYLAQFSQDQLYYRAKITDVNMSDCSSTVVDVYYIDYGNAEKRELSHLRELPVQFTSLPAQAVFCALAKIAPNNKYGVWSEQDILTFSQLANSKKFFCTLIQPSQHPEIPNIVDLFFNSTIPGNWTPTPVFVQTILINSNIGRMVTIQEQMTSFMIFYRLSPKSNHSPQSSNELNQQFGDSTGMHVRKIDIDKQESQIKKQNSIETNDMCEEDESQSKETVNSKLENCDNTLLHTGLIDSQDFTGHEQINSAYSGAEVIDQIKAEIEVEQSASLTDRNINLKSDSDNQKLDTVKNNISDSKESYRDEELKQGAENSEREENITENQPDILTVSNSIHSDEMNNNEIDVSEMTTSDIPLPTIDTSLTCYNVMLSFVKSPSHFFVHIVSEVTANTLNVMSNNINTHHSKLSRKQLQKLSKTLTPNVNDVCCAQFLEDNKFYRAQILEIIQTPASPQKVSENDSESSVSGKIKVFYMDYGDVELVPKRRLFPLPKELQNIPSLAIKCSLAHARPVKTSKHWSKDAKGCFNKLTGEDKVLKMIIVDGSIEETLGSVKADPLKVILVDNNDKEEICINVDLIKQGYAELDIQEDLKTEIGTLDKFGAWDPMMEDFLSARNSYKVDVDDAGVATVGYISIGVTKNYKVNVDNAGVATVCYSKYWCDQNHKVNVDNAGVATVGYSKYWCDQNHKVNVDLDID</sequence>
<dbReference type="Gene3D" id="2.30.30.140">
    <property type="match status" value="2"/>
</dbReference>
<dbReference type="PANTHER" id="PTHR22948">
    <property type="entry name" value="TUDOR DOMAIN CONTAINING PROTEIN"/>
    <property type="match status" value="1"/>
</dbReference>
<feature type="compositionally biased region" description="Basic and acidic residues" evidence="1">
    <location>
        <begin position="856"/>
        <end position="865"/>
    </location>
</feature>
<dbReference type="AlphaFoldDB" id="A0A6J8D3P6"/>
<dbReference type="InterPro" id="IPR002999">
    <property type="entry name" value="Tudor"/>
</dbReference>
<dbReference type="OrthoDB" id="6115336at2759"/>
<evidence type="ECO:0000313" key="4">
    <source>
        <dbReference type="Proteomes" id="UP000507470"/>
    </source>
</evidence>
<feature type="compositionally biased region" description="Polar residues" evidence="1">
    <location>
        <begin position="411"/>
        <end position="440"/>
    </location>
</feature>
<feature type="region of interest" description="Disordered" evidence="1">
    <location>
        <begin position="853"/>
        <end position="898"/>
    </location>
</feature>
<evidence type="ECO:0000256" key="1">
    <source>
        <dbReference type="SAM" id="MobiDB-lite"/>
    </source>
</evidence>
<dbReference type="Proteomes" id="UP000507470">
    <property type="component" value="Unassembled WGS sequence"/>
</dbReference>
<dbReference type="EMBL" id="CACVKT020006521">
    <property type="protein sequence ID" value="CAC5402526.1"/>
    <property type="molecule type" value="Genomic_DNA"/>
</dbReference>
<gene>
    <name evidence="3" type="ORF">MCOR_36464</name>
</gene>
<dbReference type="InterPro" id="IPR035437">
    <property type="entry name" value="SNase_OB-fold_sf"/>
</dbReference>
<dbReference type="SMART" id="SM00333">
    <property type="entry name" value="TUDOR"/>
    <property type="match status" value="2"/>
</dbReference>
<dbReference type="Gene3D" id="2.40.50.90">
    <property type="match status" value="2"/>
</dbReference>
<feature type="compositionally biased region" description="Basic and acidic residues" evidence="1">
    <location>
        <begin position="872"/>
        <end position="894"/>
    </location>
</feature>
<dbReference type="Pfam" id="PF00567">
    <property type="entry name" value="TUDOR"/>
    <property type="match status" value="2"/>
</dbReference>
<accession>A0A6J8D3P6</accession>
<feature type="region of interest" description="Disordered" evidence="1">
    <location>
        <begin position="768"/>
        <end position="795"/>
    </location>
</feature>
<protein>
    <submittedName>
        <fullName evidence="3">TDRD1_4_6_7</fullName>
    </submittedName>
</protein>
<dbReference type="FunFam" id="2.30.30.140:FF:000018">
    <property type="entry name" value="Serine/threonine-protein kinase 31"/>
    <property type="match status" value="2"/>
</dbReference>
<dbReference type="InterPro" id="IPR050621">
    <property type="entry name" value="Tudor_domain_containing"/>
</dbReference>
<keyword evidence="4" id="KW-1185">Reference proteome</keyword>
<proteinExistence type="predicted"/>
<feature type="domain" description="Tudor" evidence="2">
    <location>
        <begin position="994"/>
        <end position="1070"/>
    </location>
</feature>
<feature type="domain" description="Tudor" evidence="2">
    <location>
        <begin position="568"/>
        <end position="631"/>
    </location>
</feature>
<feature type="region of interest" description="Disordered" evidence="1">
    <location>
        <begin position="380"/>
        <end position="441"/>
    </location>
</feature>
<organism evidence="3 4">
    <name type="scientific">Mytilus coruscus</name>
    <name type="common">Sea mussel</name>
    <dbReference type="NCBI Taxonomy" id="42192"/>
    <lineage>
        <taxon>Eukaryota</taxon>
        <taxon>Metazoa</taxon>
        <taxon>Spiralia</taxon>
        <taxon>Lophotrochozoa</taxon>
        <taxon>Mollusca</taxon>
        <taxon>Bivalvia</taxon>
        <taxon>Autobranchia</taxon>
        <taxon>Pteriomorphia</taxon>
        <taxon>Mytilida</taxon>
        <taxon>Mytiloidea</taxon>
        <taxon>Mytilidae</taxon>
        <taxon>Mytilinae</taxon>
        <taxon>Mytilus</taxon>
    </lineage>
</organism>